<evidence type="ECO:0000313" key="1">
    <source>
        <dbReference type="EMBL" id="RQH19811.1"/>
    </source>
</evidence>
<reference evidence="1 2" key="1">
    <citation type="journal article" date="2018" name="ACS Chem. Biol.">
        <title>Ketoreductase domain dysfunction expands chemodiversity: malyngamide biosynthesis in the cyanobacterium Okeania hirsuta.</title>
        <authorList>
            <person name="Moss N.A."/>
            <person name="Leao T."/>
            <person name="Rankin M."/>
            <person name="McCullough T.M."/>
            <person name="Qu P."/>
            <person name="Korobeynikov A."/>
            <person name="Smith J.L."/>
            <person name="Gerwick L."/>
            <person name="Gerwick W.H."/>
        </authorList>
    </citation>
    <scope>NUCLEOTIDE SEQUENCE [LARGE SCALE GENOMIC DNA]</scope>
    <source>
        <strain evidence="1 2">PAB10Feb10-1</strain>
    </source>
</reference>
<sequence>MSYEDLDGENGANPPSYIIEPLKANTSYSGTIVILNKRVSPALTLPPSYRQKAKIISFFTKQREEQMQLSPIPIRIMTAIPLDHDNPNHGSPGSGKINIRLVYQPEKDATGVASGDLTNAKCRTDKIVSFDVLIQ</sequence>
<protein>
    <submittedName>
        <fullName evidence="1">Uncharacterized protein</fullName>
    </submittedName>
</protein>
<dbReference type="Proteomes" id="UP000269154">
    <property type="component" value="Unassembled WGS sequence"/>
</dbReference>
<keyword evidence="2" id="KW-1185">Reference proteome</keyword>
<evidence type="ECO:0000313" key="2">
    <source>
        <dbReference type="Proteomes" id="UP000269154"/>
    </source>
</evidence>
<dbReference type="EMBL" id="RCBY01000434">
    <property type="protein sequence ID" value="RQH19811.1"/>
    <property type="molecule type" value="Genomic_DNA"/>
</dbReference>
<accession>A0A3N6P1G6</accession>
<proteinExistence type="predicted"/>
<comment type="caution">
    <text evidence="1">The sequence shown here is derived from an EMBL/GenBank/DDBJ whole genome shotgun (WGS) entry which is preliminary data.</text>
</comment>
<gene>
    <name evidence="1" type="ORF">D5R40_32310</name>
</gene>
<dbReference type="AlphaFoldDB" id="A0A3N6P1G6"/>
<organism evidence="1 2">
    <name type="scientific">Okeania hirsuta</name>
    <dbReference type="NCBI Taxonomy" id="1458930"/>
    <lineage>
        <taxon>Bacteria</taxon>
        <taxon>Bacillati</taxon>
        <taxon>Cyanobacteriota</taxon>
        <taxon>Cyanophyceae</taxon>
        <taxon>Oscillatoriophycideae</taxon>
        <taxon>Oscillatoriales</taxon>
        <taxon>Microcoleaceae</taxon>
        <taxon>Okeania</taxon>
    </lineage>
</organism>
<name>A0A3N6P1G6_9CYAN</name>